<keyword evidence="1" id="KW-0472">Membrane</keyword>
<accession>A0A1L8WRK5</accession>
<reference evidence="3 4" key="1">
    <citation type="submission" date="2014-12" db="EMBL/GenBank/DDBJ databases">
        <title>Draft genome sequences of 29 type strains of Enterococci.</title>
        <authorList>
            <person name="Zhong Z."/>
            <person name="Sun Z."/>
            <person name="Liu W."/>
            <person name="Zhang W."/>
            <person name="Zhang H."/>
        </authorList>
    </citation>
    <scope>NUCLEOTIDE SEQUENCE [LARGE SCALE GENOMIC DNA]</scope>
    <source>
        <strain evidence="3 4">DSM 15687</strain>
    </source>
</reference>
<evidence type="ECO:0000313" key="3">
    <source>
        <dbReference type="EMBL" id="OJG83657.1"/>
    </source>
</evidence>
<dbReference type="AlphaFoldDB" id="A0A1L8WRK5"/>
<organism evidence="3 4">
    <name type="scientific">Enterococcus ratti</name>
    <dbReference type="NCBI Taxonomy" id="150033"/>
    <lineage>
        <taxon>Bacteria</taxon>
        <taxon>Bacillati</taxon>
        <taxon>Bacillota</taxon>
        <taxon>Bacilli</taxon>
        <taxon>Lactobacillales</taxon>
        <taxon>Enterococcaceae</taxon>
        <taxon>Enterococcus</taxon>
    </lineage>
</organism>
<gene>
    <name evidence="3" type="ORF">RV14_GL000891</name>
</gene>
<dbReference type="GO" id="GO:0005886">
    <property type="term" value="C:plasma membrane"/>
    <property type="evidence" value="ECO:0007669"/>
    <property type="project" value="TreeGrafter"/>
</dbReference>
<proteinExistence type="predicted"/>
<sequence length="227" mass="26228">MFLLLYFIIGCCVSSFLCLIAQRLPQGHSIIYPRSHCVNCGHPLSWKEIIPLLSICLQRFRCRHCRCKISPIYFIAELIGGSLCIWLFSFSVNTNSILIFWFLSAFLLSLMDCFYLVIEARTLYFSWIILWIVWIINGEFQLLCFFSLLLISFPLIRYASHFLGLGDILLLLSWSGGLTLERFIQLLFISSLLGLLFSLFSTIHNKKETKLPFVPFLSTALLLLHLP</sequence>
<comment type="caution">
    <text evidence="3">The sequence shown here is derived from an EMBL/GenBank/DDBJ whole genome shotgun (WGS) entry which is preliminary data.</text>
</comment>
<dbReference type="STRING" id="150033.RV14_GL000891"/>
<dbReference type="InterPro" id="IPR050882">
    <property type="entry name" value="Prepilin_peptidase/N-MTase"/>
</dbReference>
<feature type="transmembrane region" description="Helical" evidence="1">
    <location>
        <begin position="97"/>
        <end position="118"/>
    </location>
</feature>
<feature type="domain" description="Prepilin peptidase A24 N-terminal" evidence="2">
    <location>
        <begin position="8"/>
        <end position="88"/>
    </location>
</feature>
<dbReference type="Proteomes" id="UP000182152">
    <property type="component" value="Unassembled WGS sequence"/>
</dbReference>
<evidence type="ECO:0000313" key="4">
    <source>
        <dbReference type="Proteomes" id="UP000182152"/>
    </source>
</evidence>
<evidence type="ECO:0000256" key="1">
    <source>
        <dbReference type="SAM" id="Phobius"/>
    </source>
</evidence>
<feature type="transmembrane region" description="Helical" evidence="1">
    <location>
        <begin position="72"/>
        <end position="90"/>
    </location>
</feature>
<feature type="transmembrane region" description="Helical" evidence="1">
    <location>
        <begin position="183"/>
        <end position="203"/>
    </location>
</feature>
<dbReference type="GO" id="GO:0004190">
    <property type="term" value="F:aspartic-type endopeptidase activity"/>
    <property type="evidence" value="ECO:0007669"/>
    <property type="project" value="TreeGrafter"/>
</dbReference>
<feature type="transmembrane region" description="Helical" evidence="1">
    <location>
        <begin position="158"/>
        <end position="177"/>
    </location>
</feature>
<dbReference type="Pfam" id="PF06750">
    <property type="entry name" value="A24_N_bact"/>
    <property type="match status" value="1"/>
</dbReference>
<keyword evidence="1" id="KW-0812">Transmembrane</keyword>
<dbReference type="EMBL" id="JXLB01000002">
    <property type="protein sequence ID" value="OJG83657.1"/>
    <property type="molecule type" value="Genomic_DNA"/>
</dbReference>
<evidence type="ECO:0000259" key="2">
    <source>
        <dbReference type="Pfam" id="PF06750"/>
    </source>
</evidence>
<feature type="transmembrane region" description="Helical" evidence="1">
    <location>
        <begin position="124"/>
        <end position="151"/>
    </location>
</feature>
<keyword evidence="1" id="KW-1133">Transmembrane helix</keyword>
<dbReference type="PANTHER" id="PTHR30487">
    <property type="entry name" value="TYPE 4 PREPILIN-LIKE PROTEINS LEADER PEPTIDE-PROCESSING ENZYME"/>
    <property type="match status" value="1"/>
</dbReference>
<dbReference type="InterPro" id="IPR010627">
    <property type="entry name" value="Prepilin_pept_A24_N"/>
</dbReference>
<dbReference type="PANTHER" id="PTHR30487:SF0">
    <property type="entry name" value="PREPILIN LEADER PEPTIDASE_N-METHYLTRANSFERASE-RELATED"/>
    <property type="match status" value="1"/>
</dbReference>
<dbReference type="GO" id="GO:0006465">
    <property type="term" value="P:signal peptide processing"/>
    <property type="evidence" value="ECO:0007669"/>
    <property type="project" value="TreeGrafter"/>
</dbReference>
<protein>
    <recommendedName>
        <fullName evidence="2">Prepilin peptidase A24 N-terminal domain-containing protein</fullName>
    </recommendedName>
</protein>
<keyword evidence="4" id="KW-1185">Reference proteome</keyword>
<name>A0A1L8WRK5_9ENTE</name>